<evidence type="ECO:0000313" key="2">
    <source>
        <dbReference type="EMBL" id="ETF01270.1"/>
    </source>
</evidence>
<name>V8QPM2_9BURK</name>
<evidence type="ECO:0000259" key="1">
    <source>
        <dbReference type="Pfam" id="PF01979"/>
    </source>
</evidence>
<dbReference type="PANTHER" id="PTHR43135">
    <property type="entry name" value="ALPHA-D-RIBOSE 1-METHYLPHOSPHONATE 5-TRIPHOSPHATE DIPHOSPHATASE"/>
    <property type="match status" value="1"/>
</dbReference>
<dbReference type="OrthoDB" id="9782972at2"/>
<accession>V8QPM2</accession>
<dbReference type="InterPro" id="IPR057744">
    <property type="entry name" value="OTAase-like"/>
</dbReference>
<reference evidence="2 3" key="1">
    <citation type="journal article" date="2014" name="Genome Announc.">
        <title>Draft Genome Sequence of Advenella kashmirensis Strain W13003, a Polycyclic Aromatic Hydrocarbon-Degrading Bacterium.</title>
        <authorList>
            <person name="Wang X."/>
            <person name="Jin D."/>
            <person name="Zhou L."/>
            <person name="Wu L."/>
            <person name="An W."/>
            <person name="Zhao L."/>
        </authorList>
    </citation>
    <scope>NUCLEOTIDE SEQUENCE [LARGE SCALE GENOMIC DNA]</scope>
    <source>
        <strain evidence="2 3">W13003</strain>
    </source>
</reference>
<protein>
    <submittedName>
        <fullName evidence="2">Peptidase M38</fullName>
    </submittedName>
</protein>
<organism evidence="2 3">
    <name type="scientific">Advenella kashmirensis W13003</name>
    <dbReference type="NCBI Taxonomy" id="1424334"/>
    <lineage>
        <taxon>Bacteria</taxon>
        <taxon>Pseudomonadati</taxon>
        <taxon>Pseudomonadota</taxon>
        <taxon>Betaproteobacteria</taxon>
        <taxon>Burkholderiales</taxon>
        <taxon>Alcaligenaceae</taxon>
    </lineage>
</organism>
<keyword evidence="3" id="KW-1185">Reference proteome</keyword>
<dbReference type="Gene3D" id="2.30.40.10">
    <property type="entry name" value="Urease, subunit C, domain 1"/>
    <property type="match status" value="1"/>
</dbReference>
<dbReference type="AlphaFoldDB" id="V8QPM2"/>
<dbReference type="Pfam" id="PF01979">
    <property type="entry name" value="Amidohydro_1"/>
    <property type="match status" value="1"/>
</dbReference>
<dbReference type="SUPFAM" id="SSF51556">
    <property type="entry name" value="Metallo-dependent hydrolases"/>
    <property type="match status" value="1"/>
</dbReference>
<dbReference type="STRING" id="1424334.W822_18605"/>
<dbReference type="CDD" id="cd01299">
    <property type="entry name" value="Met_dep_hydrolase_A"/>
    <property type="match status" value="1"/>
</dbReference>
<dbReference type="SUPFAM" id="SSF51338">
    <property type="entry name" value="Composite domain of metallo-dependent hydrolases"/>
    <property type="match status" value="1"/>
</dbReference>
<feature type="domain" description="Amidohydrolase-related" evidence="1">
    <location>
        <begin position="55"/>
        <end position="405"/>
    </location>
</feature>
<gene>
    <name evidence="2" type="ORF">W822_18605</name>
</gene>
<sequence>MSSSYIIAGARLLNPRENRLGVAVNILIDDGIIMQVSPDPIRKNGFPTLDAAGYTVAPGLIDAHVHIFMNQMNIAALGDVPQTYATVKASNVLRGMLDRGFTSVRDVAGGDFGMRDAEQEGLLTSPRLFVGGRAVSQTGGHGDFRGRMIFMGDCGCSSGLALFSRIADGVDDMIKATRQELRLGADHIKIMLSGGVASPHDPLESIQYRLDEIKACVEEAERWGKYVCAHAYLDVAIRRAVESGVRTIEHGNFVSDETATLMAEKNVFVVPTQVVHEINTRLGAKSGKSPQSMEKNEVVRVAGREGIARFKKAGVKIGLGTDLSGHTQQYQTEGLSVLAEVIGSADALRSATIINAEILGMQGRLGELVPGAHADLLLIKGDPYEDITILEQHTDHIAAVMKGGKFHKLALPVQ</sequence>
<dbReference type="GO" id="GO:0016810">
    <property type="term" value="F:hydrolase activity, acting on carbon-nitrogen (but not peptide) bonds"/>
    <property type="evidence" value="ECO:0007669"/>
    <property type="project" value="InterPro"/>
</dbReference>
<dbReference type="RefSeq" id="WP_024006653.1">
    <property type="nucleotide sequence ID" value="NZ_KI650981.1"/>
</dbReference>
<comment type="caution">
    <text evidence="2">The sequence shown here is derived from an EMBL/GenBank/DDBJ whole genome shotgun (WGS) entry which is preliminary data.</text>
</comment>
<dbReference type="InterPro" id="IPR011059">
    <property type="entry name" value="Metal-dep_hydrolase_composite"/>
</dbReference>
<dbReference type="Proteomes" id="UP000018733">
    <property type="component" value="Unassembled WGS sequence"/>
</dbReference>
<dbReference type="InterPro" id="IPR051781">
    <property type="entry name" value="Metallo-dep_Hydrolase"/>
</dbReference>
<dbReference type="PANTHER" id="PTHR43135:SF3">
    <property type="entry name" value="ALPHA-D-RIBOSE 1-METHYLPHOSPHONATE 5-TRIPHOSPHATE DIPHOSPHATASE"/>
    <property type="match status" value="1"/>
</dbReference>
<dbReference type="EMBL" id="AYXT01000012">
    <property type="protein sequence ID" value="ETF01270.1"/>
    <property type="molecule type" value="Genomic_DNA"/>
</dbReference>
<evidence type="ECO:0000313" key="3">
    <source>
        <dbReference type="Proteomes" id="UP000018733"/>
    </source>
</evidence>
<dbReference type="eggNOG" id="COG1228">
    <property type="taxonomic scope" value="Bacteria"/>
</dbReference>
<dbReference type="InterPro" id="IPR032466">
    <property type="entry name" value="Metal_Hydrolase"/>
</dbReference>
<dbReference type="Gene3D" id="3.20.20.140">
    <property type="entry name" value="Metal-dependent hydrolases"/>
    <property type="match status" value="1"/>
</dbReference>
<dbReference type="InterPro" id="IPR006680">
    <property type="entry name" value="Amidohydro-rel"/>
</dbReference>
<dbReference type="HOGENOM" id="CLU_023620_2_0_4"/>
<proteinExistence type="predicted"/>
<dbReference type="PATRIC" id="fig|1424334.3.peg.3735"/>